<comment type="caution">
    <text evidence="1">The sequence shown here is derived from an EMBL/GenBank/DDBJ whole genome shotgun (WGS) entry which is preliminary data.</text>
</comment>
<dbReference type="SUPFAM" id="SSF50494">
    <property type="entry name" value="Trypsin-like serine proteases"/>
    <property type="match status" value="1"/>
</dbReference>
<organism evidence="1 2">
    <name type="scientific">Rasamsonia emersonii (strain ATCC 16479 / CBS 393.64 / IMI 116815)</name>
    <dbReference type="NCBI Taxonomy" id="1408163"/>
    <lineage>
        <taxon>Eukaryota</taxon>
        <taxon>Fungi</taxon>
        <taxon>Dikarya</taxon>
        <taxon>Ascomycota</taxon>
        <taxon>Pezizomycotina</taxon>
        <taxon>Eurotiomycetes</taxon>
        <taxon>Eurotiomycetidae</taxon>
        <taxon>Eurotiales</taxon>
        <taxon>Trichocomaceae</taxon>
        <taxon>Rasamsonia</taxon>
    </lineage>
</organism>
<proteinExistence type="predicted"/>
<dbReference type="OrthoDB" id="4487289at2759"/>
<dbReference type="EMBL" id="LASV01000041">
    <property type="protein sequence ID" value="KKA24938.1"/>
    <property type="molecule type" value="Genomic_DNA"/>
</dbReference>
<dbReference type="GeneID" id="25313236"/>
<name>A0A0F4Z4Y1_RASE3</name>
<dbReference type="InterPro" id="IPR009003">
    <property type="entry name" value="Peptidase_S1_PA"/>
</dbReference>
<gene>
    <name evidence="1" type="ORF">T310_1017</name>
</gene>
<reference evidence="1 2" key="1">
    <citation type="submission" date="2015-04" db="EMBL/GenBank/DDBJ databases">
        <authorList>
            <person name="Heijne W.H."/>
            <person name="Fedorova N.D."/>
            <person name="Nierman W.C."/>
            <person name="Vollebregt A.W."/>
            <person name="Zhao Z."/>
            <person name="Wu L."/>
            <person name="Kumar M."/>
            <person name="Stam H."/>
            <person name="van den Berg M.A."/>
            <person name="Pel H.J."/>
        </authorList>
    </citation>
    <scope>NUCLEOTIDE SEQUENCE [LARGE SCALE GENOMIC DNA]</scope>
    <source>
        <strain evidence="1 2">CBS 393.64</strain>
    </source>
</reference>
<dbReference type="STRING" id="1408163.A0A0F4Z4Y1"/>
<dbReference type="Proteomes" id="UP000053958">
    <property type="component" value="Unassembled WGS sequence"/>
</dbReference>
<protein>
    <recommendedName>
        <fullName evidence="3">Serine protease</fullName>
    </recommendedName>
</protein>
<evidence type="ECO:0008006" key="3">
    <source>
        <dbReference type="Google" id="ProtNLM"/>
    </source>
</evidence>
<evidence type="ECO:0000313" key="2">
    <source>
        <dbReference type="Proteomes" id="UP000053958"/>
    </source>
</evidence>
<dbReference type="AlphaFoldDB" id="A0A0F4Z4Y1"/>
<dbReference type="InterPro" id="IPR043504">
    <property type="entry name" value="Peptidase_S1_PA_chymotrypsin"/>
</dbReference>
<accession>A0A0F4Z4Y1</accession>
<dbReference type="Gene3D" id="2.40.10.10">
    <property type="entry name" value="Trypsin-like serine proteases"/>
    <property type="match status" value="2"/>
</dbReference>
<dbReference type="RefSeq" id="XP_013331550.1">
    <property type="nucleotide sequence ID" value="XM_013476096.1"/>
</dbReference>
<evidence type="ECO:0000313" key="1">
    <source>
        <dbReference type="EMBL" id="KKA24938.1"/>
    </source>
</evidence>
<keyword evidence="2" id="KW-1185">Reference proteome</keyword>
<sequence>MVIRVGLVFGRFPPPIPKVWICSQVEEEPDRCHASMQRSQHQRRNPVGTPDVKINLLSSVSVVGDDCYDTVMPLLGRSVKRRHHRAIRRVERSVVLEEKVDHVLVAVLGSPVQGCDSSAVASCSANSYVAQEKQNRFAASVLSGQIEGRMALHISTQGIDTTGNQLLHFCHGSPLRGLPEQPQTLRLVEPESTQHCIVAVVSSEVLRRLSVDVDRISFGALLEEQVENGDIAMLCSFRNSRSPALAGRIRIGVVVKKDFDNCGLSPENSHGEGRPSVAILAVDNGILAEQKPQCLLVALFSDVMQGRAADVIHQTVDVASRLDDCLQLVDVAIFGGLMPIPRDQSWSRLTVEGGGGRLRRMNFAWREQAGLETTCSHAGHLLRELGRQSDHLQSAKERVGMQQLSAMRFAVEGAVHVASWHRASIRLSLDKSSAACSLLKTASRAVVDGHIAAMSMDSTDEPSKCAHVFLAMEGSDDDDMLYYGTGFAVNIPDTKKLCVMTVAHNILHVDAGHVRRIQVTFPNGLAFDVVPHECFVSSVYGYNPTRNSNDASSIADYGLIAIDLAKHRIEPAKHPGGCAFTVWRTDYDLLQKPVTVHGYLQGKPEQAKGISFLDHIDRFAVYYSVDTVGGVSGGPVFSVDDDGTYVAVAIHNYHSRGTRHTRRVLFEMLSWIDDYPLQRILQVQPTPLEPVVYLQATTGSRPNIVARPSEASLNFVVVDAPKAGLPRVRPHYAILPSSERPMQKRELHLLAIDEANQQVFFEESVMPRPRHVIGIREKRNKSRALMLPGSEYSLKRAIDTGSRFAK</sequence>